<dbReference type="SUPFAM" id="SSF88723">
    <property type="entry name" value="PIN domain-like"/>
    <property type="match status" value="1"/>
</dbReference>
<accession>A0A2M7EA39</accession>
<comment type="caution">
    <text evidence="1">The sequence shown here is derived from an EMBL/GenBank/DDBJ whole genome shotgun (WGS) entry which is preliminary data.</text>
</comment>
<evidence type="ECO:0000313" key="1">
    <source>
        <dbReference type="EMBL" id="PIV64579.1"/>
    </source>
</evidence>
<protein>
    <recommendedName>
        <fullName evidence="3">PIN domain-containing protein</fullName>
    </recommendedName>
</protein>
<name>A0A2M7EA39_9BACT</name>
<dbReference type="InterPro" id="IPR029060">
    <property type="entry name" value="PIN-like_dom_sf"/>
</dbReference>
<gene>
    <name evidence="1" type="ORF">COS11_01435</name>
</gene>
<dbReference type="Gene3D" id="3.40.50.1010">
    <property type="entry name" value="5'-nuclease"/>
    <property type="match status" value="1"/>
</dbReference>
<proteinExistence type="predicted"/>
<sequence>MKYYLIDTSAVVYRYIPSTILTPKINRLIQQRQDGKAFLFMPNFCIAEVFNTFAKYRFRYRKPKKISQEKYEESHENFAEAIQNAKLIYHYELNRYHILNVDYIVPFEHQFYLTRKTKGEDKEWFLSTFDILFISMGIELVRMMGFDNVCLVSDDKRIITICSLLMKLGNYMRKKFGIPSYVIYPQAKLLSSM</sequence>
<evidence type="ECO:0000313" key="2">
    <source>
        <dbReference type="Proteomes" id="UP000228886"/>
    </source>
</evidence>
<reference evidence="2" key="1">
    <citation type="submission" date="2017-09" db="EMBL/GenBank/DDBJ databases">
        <title>Depth-based differentiation of microbial function through sediment-hosted aquifers and enrichment of novel symbionts in the deep terrestrial subsurface.</title>
        <authorList>
            <person name="Probst A.J."/>
            <person name="Ladd B."/>
            <person name="Jarett J.K."/>
            <person name="Geller-Mcgrath D.E."/>
            <person name="Sieber C.M.K."/>
            <person name="Emerson J.B."/>
            <person name="Anantharaman K."/>
            <person name="Thomas B.C."/>
            <person name="Malmstrom R."/>
            <person name="Stieglmeier M."/>
            <person name="Klingl A."/>
            <person name="Woyke T."/>
            <person name="Ryan C.M."/>
            <person name="Banfield J.F."/>
        </authorList>
    </citation>
    <scope>NUCLEOTIDE SEQUENCE [LARGE SCALE GENOMIC DNA]</scope>
</reference>
<dbReference type="Proteomes" id="UP000228886">
    <property type="component" value="Unassembled WGS sequence"/>
</dbReference>
<dbReference type="EMBL" id="PETL01000074">
    <property type="protein sequence ID" value="PIV64579.1"/>
    <property type="molecule type" value="Genomic_DNA"/>
</dbReference>
<evidence type="ECO:0008006" key="3">
    <source>
        <dbReference type="Google" id="ProtNLM"/>
    </source>
</evidence>
<organism evidence="1 2">
    <name type="scientific">bacterium (Candidatus Ratteibacteria) CG01_land_8_20_14_3_00_40_19</name>
    <dbReference type="NCBI Taxonomy" id="2014290"/>
    <lineage>
        <taxon>Bacteria</taxon>
        <taxon>Candidatus Ratteibacteria</taxon>
    </lineage>
</organism>
<dbReference type="AlphaFoldDB" id="A0A2M7EA39"/>